<dbReference type="InterPro" id="IPR004481">
    <property type="entry name" value="K/Na/Ca-exchanger"/>
</dbReference>
<feature type="transmembrane region" description="Helical" evidence="5">
    <location>
        <begin position="105"/>
        <end position="122"/>
    </location>
</feature>
<evidence type="ECO:0000256" key="5">
    <source>
        <dbReference type="SAM" id="Phobius"/>
    </source>
</evidence>
<evidence type="ECO:0000256" key="3">
    <source>
        <dbReference type="ARBA" id="ARBA00022989"/>
    </source>
</evidence>
<dbReference type="NCBIfam" id="TIGR00367">
    <property type="entry name" value="calcium/sodium antiporter"/>
    <property type="match status" value="1"/>
</dbReference>
<feature type="transmembrane region" description="Helical" evidence="5">
    <location>
        <begin position="6"/>
        <end position="25"/>
    </location>
</feature>
<feature type="transmembrane region" description="Helical" evidence="5">
    <location>
        <begin position="128"/>
        <end position="147"/>
    </location>
</feature>
<dbReference type="PANTHER" id="PTHR10846">
    <property type="entry name" value="SODIUM/POTASSIUM/CALCIUM EXCHANGER"/>
    <property type="match status" value="1"/>
</dbReference>
<feature type="transmembrane region" description="Helical" evidence="5">
    <location>
        <begin position="37"/>
        <end position="58"/>
    </location>
</feature>
<keyword evidence="4 5" id="KW-0472">Membrane</keyword>
<protein>
    <submittedName>
        <fullName evidence="7">Cation:H+ antiporter</fullName>
    </submittedName>
</protein>
<evidence type="ECO:0000256" key="4">
    <source>
        <dbReference type="ARBA" id="ARBA00023136"/>
    </source>
</evidence>
<dbReference type="EMBL" id="FNHG01000002">
    <property type="protein sequence ID" value="SDL76557.1"/>
    <property type="molecule type" value="Genomic_DNA"/>
</dbReference>
<accession>A0A1G9MRM3</accession>
<evidence type="ECO:0000256" key="2">
    <source>
        <dbReference type="ARBA" id="ARBA00022692"/>
    </source>
</evidence>
<keyword evidence="2 5" id="KW-0812">Transmembrane</keyword>
<feature type="transmembrane region" description="Helical" evidence="5">
    <location>
        <begin position="279"/>
        <end position="299"/>
    </location>
</feature>
<evidence type="ECO:0000313" key="8">
    <source>
        <dbReference type="Proteomes" id="UP000199759"/>
    </source>
</evidence>
<dbReference type="GO" id="GO:0005262">
    <property type="term" value="F:calcium channel activity"/>
    <property type="evidence" value="ECO:0007669"/>
    <property type="project" value="TreeGrafter"/>
</dbReference>
<comment type="subcellular location">
    <subcellularLocation>
        <location evidence="1">Membrane</location>
        <topology evidence="1">Multi-pass membrane protein</topology>
    </subcellularLocation>
</comment>
<dbReference type="GO" id="GO:0005886">
    <property type="term" value="C:plasma membrane"/>
    <property type="evidence" value="ECO:0007669"/>
    <property type="project" value="TreeGrafter"/>
</dbReference>
<dbReference type="Pfam" id="PF01699">
    <property type="entry name" value="Na_Ca_ex"/>
    <property type="match status" value="2"/>
</dbReference>
<evidence type="ECO:0000313" key="7">
    <source>
        <dbReference type="EMBL" id="SDL76557.1"/>
    </source>
</evidence>
<name>A0A1G9MRM3_9PROT</name>
<organism evidence="7 8">
    <name type="scientific">Maricaulis salignorans</name>
    <dbReference type="NCBI Taxonomy" id="144026"/>
    <lineage>
        <taxon>Bacteria</taxon>
        <taxon>Pseudomonadati</taxon>
        <taxon>Pseudomonadota</taxon>
        <taxon>Alphaproteobacteria</taxon>
        <taxon>Maricaulales</taxon>
        <taxon>Maricaulaceae</taxon>
        <taxon>Maricaulis</taxon>
    </lineage>
</organism>
<dbReference type="GO" id="GO:0006874">
    <property type="term" value="P:intracellular calcium ion homeostasis"/>
    <property type="evidence" value="ECO:0007669"/>
    <property type="project" value="TreeGrafter"/>
</dbReference>
<dbReference type="PANTHER" id="PTHR10846:SF8">
    <property type="entry name" value="INNER MEMBRANE PROTEIN YRBG"/>
    <property type="match status" value="1"/>
</dbReference>
<proteinExistence type="predicted"/>
<evidence type="ECO:0000256" key="1">
    <source>
        <dbReference type="ARBA" id="ARBA00004141"/>
    </source>
</evidence>
<dbReference type="OrthoDB" id="9794225at2"/>
<feature type="domain" description="Sodium/calcium exchanger membrane region" evidence="6">
    <location>
        <begin position="9"/>
        <end position="144"/>
    </location>
</feature>
<feature type="domain" description="Sodium/calcium exchanger membrane region" evidence="6">
    <location>
        <begin position="178"/>
        <end position="322"/>
    </location>
</feature>
<feature type="transmembrane region" description="Helical" evidence="5">
    <location>
        <begin position="247"/>
        <end position="267"/>
    </location>
</feature>
<dbReference type="Proteomes" id="UP000199759">
    <property type="component" value="Unassembled WGS sequence"/>
</dbReference>
<dbReference type="GO" id="GO:0008273">
    <property type="term" value="F:calcium, potassium:sodium antiporter activity"/>
    <property type="evidence" value="ECO:0007669"/>
    <property type="project" value="TreeGrafter"/>
</dbReference>
<sequence>MHAIQYVPLILAGIVLLLFGGDFLVRGGAALARLWRLPNLLVGLTIVAFGTSAPELVVSVQSALTGAPGLAVGNIVGSNIANFLLVLGLPALFGTIHTTTPGLRRNAIFALLAAAALIVVAWDRQITLTEGWILLAAIVGYVSLLGLQARKATDDPTLAELTDIEHMDGLPKTLPSILLALAGGLIALPVGAQMIVTGGIAAAQDLHVEPALIGLTAVALGTSLPELATVVMASVRRQADLAIGNVLGSNIFNVFAVGGATGLAAGLTGTPLRISESFFVLDFWVMLGASVLIAVIVLVKRPITRVLGTLLFAGYIGYIAVLARSAMG</sequence>
<feature type="transmembrane region" description="Helical" evidence="5">
    <location>
        <begin position="212"/>
        <end position="235"/>
    </location>
</feature>
<dbReference type="AlphaFoldDB" id="A0A1G9MRM3"/>
<reference evidence="7 8" key="1">
    <citation type="submission" date="2016-10" db="EMBL/GenBank/DDBJ databases">
        <authorList>
            <person name="de Groot N.N."/>
        </authorList>
    </citation>
    <scope>NUCLEOTIDE SEQUENCE [LARGE SCALE GENOMIC DNA]</scope>
    <source>
        <strain evidence="7 8">DSM 16077</strain>
    </source>
</reference>
<feature type="transmembrane region" description="Helical" evidence="5">
    <location>
        <begin position="306"/>
        <end position="327"/>
    </location>
</feature>
<feature type="transmembrane region" description="Helical" evidence="5">
    <location>
        <begin position="70"/>
        <end position="93"/>
    </location>
</feature>
<gene>
    <name evidence="7" type="ORF">SAMN04488568_10275</name>
</gene>
<dbReference type="STRING" id="144026.SAMN04488568_10275"/>
<dbReference type="RefSeq" id="WP_091766076.1">
    <property type="nucleotide sequence ID" value="NZ_FNHG01000002.1"/>
</dbReference>
<dbReference type="InterPro" id="IPR044880">
    <property type="entry name" value="NCX_ion-bd_dom_sf"/>
</dbReference>
<keyword evidence="8" id="KW-1185">Reference proteome</keyword>
<evidence type="ECO:0000259" key="6">
    <source>
        <dbReference type="Pfam" id="PF01699"/>
    </source>
</evidence>
<feature type="transmembrane region" description="Helical" evidence="5">
    <location>
        <begin position="177"/>
        <end position="200"/>
    </location>
</feature>
<keyword evidence="3 5" id="KW-1133">Transmembrane helix</keyword>
<dbReference type="Gene3D" id="1.20.1420.30">
    <property type="entry name" value="NCX, central ion-binding region"/>
    <property type="match status" value="1"/>
</dbReference>
<dbReference type="InterPro" id="IPR004837">
    <property type="entry name" value="NaCa_Exmemb"/>
</dbReference>